<evidence type="ECO:0008006" key="3">
    <source>
        <dbReference type="Google" id="ProtNLM"/>
    </source>
</evidence>
<dbReference type="EMBL" id="QJSX01000015">
    <property type="protein sequence ID" value="PYE51106.1"/>
    <property type="molecule type" value="Genomic_DNA"/>
</dbReference>
<protein>
    <recommendedName>
        <fullName evidence="3">GNAT family N-acetyltransferase</fullName>
    </recommendedName>
</protein>
<reference evidence="1 2" key="1">
    <citation type="submission" date="2018-06" db="EMBL/GenBank/DDBJ databases">
        <title>Genomic Encyclopedia of Type Strains, Phase IV (KMG-IV): sequencing the most valuable type-strain genomes for metagenomic binning, comparative biology and taxonomic classification.</title>
        <authorList>
            <person name="Goeker M."/>
        </authorList>
    </citation>
    <scope>NUCLEOTIDE SEQUENCE [LARGE SCALE GENOMIC DNA]</scope>
    <source>
        <strain evidence="1 2">DSM 18048</strain>
    </source>
</reference>
<accession>A0A318S1K2</accession>
<name>A0A318S1K2_9DEIO</name>
<proteinExistence type="predicted"/>
<dbReference type="AlphaFoldDB" id="A0A318S1K2"/>
<sequence>MLQASRPPVSVRPLIPDNYDAYLTLLQQVRPEARTTKDRLAELLGGPSTRGVPGVSLLIQEKKLVGAFVLDRAHSTSTVSVDVLLHPGARTAEYQSILFSELLTAARWARARELRARAPVGSWEESFFHQHGFQSNVSTYEAVRAVKAPEPERLVAIARRGDAQGYRCYVTRTLPEKYRAEFNRLVIATMRDATRDPDDRRARALLDAWYTLRPKERLYLFVGKESEMVAASIMRILTRENHLRFEGQGVLSSSRGTGALSVMALGIYRWAAFQGYESLHGAVDANNLPMLNIIETLGFNLQPSTLTFALQVPPLSPQG</sequence>
<dbReference type="Gene3D" id="3.40.630.30">
    <property type="match status" value="1"/>
</dbReference>
<evidence type="ECO:0000313" key="1">
    <source>
        <dbReference type="EMBL" id="PYE51106.1"/>
    </source>
</evidence>
<gene>
    <name evidence="1" type="ORF">DES52_11538</name>
</gene>
<dbReference type="SUPFAM" id="SSF55729">
    <property type="entry name" value="Acyl-CoA N-acyltransferases (Nat)"/>
    <property type="match status" value="1"/>
</dbReference>
<evidence type="ECO:0000313" key="2">
    <source>
        <dbReference type="Proteomes" id="UP000248326"/>
    </source>
</evidence>
<dbReference type="Proteomes" id="UP000248326">
    <property type="component" value="Unassembled WGS sequence"/>
</dbReference>
<organism evidence="1 2">
    <name type="scientific">Deinococcus yavapaiensis KR-236</name>
    <dbReference type="NCBI Taxonomy" id="694435"/>
    <lineage>
        <taxon>Bacteria</taxon>
        <taxon>Thermotogati</taxon>
        <taxon>Deinococcota</taxon>
        <taxon>Deinococci</taxon>
        <taxon>Deinococcales</taxon>
        <taxon>Deinococcaceae</taxon>
        <taxon>Deinococcus</taxon>
    </lineage>
</organism>
<dbReference type="InterPro" id="IPR016181">
    <property type="entry name" value="Acyl_CoA_acyltransferase"/>
</dbReference>
<dbReference type="RefSeq" id="WP_146237339.1">
    <property type="nucleotide sequence ID" value="NZ_QJSX01000015.1"/>
</dbReference>
<comment type="caution">
    <text evidence="1">The sequence shown here is derived from an EMBL/GenBank/DDBJ whole genome shotgun (WGS) entry which is preliminary data.</text>
</comment>
<keyword evidence="2" id="KW-1185">Reference proteome</keyword>